<evidence type="ECO:0000259" key="6">
    <source>
        <dbReference type="Pfam" id="PF00133"/>
    </source>
</evidence>
<dbReference type="WBParaSite" id="ECPE_0001512001-mRNA-1">
    <property type="protein sequence ID" value="ECPE_0001512001-mRNA-1"/>
    <property type="gene ID" value="ECPE_0001512001"/>
</dbReference>
<keyword evidence="8" id="KW-1185">Reference proteome</keyword>
<dbReference type="PANTHER" id="PTHR42765:SF1">
    <property type="entry name" value="ISOLEUCINE--TRNA LIGASE, MITOCHONDRIAL"/>
    <property type="match status" value="1"/>
</dbReference>
<protein>
    <submittedName>
        <fullName evidence="9">tRNA-synt_1 domain-containing protein</fullName>
    </submittedName>
</protein>
<keyword evidence="1" id="KW-0436">Ligase</keyword>
<evidence type="ECO:0000313" key="7">
    <source>
        <dbReference type="EMBL" id="VDP92352.1"/>
    </source>
</evidence>
<dbReference type="InterPro" id="IPR014729">
    <property type="entry name" value="Rossmann-like_a/b/a_fold"/>
</dbReference>
<dbReference type="PANTHER" id="PTHR42765">
    <property type="entry name" value="SOLEUCYL-TRNA SYNTHETASE"/>
    <property type="match status" value="1"/>
</dbReference>
<evidence type="ECO:0000313" key="8">
    <source>
        <dbReference type="Proteomes" id="UP000272942"/>
    </source>
</evidence>
<dbReference type="GO" id="GO:0004822">
    <property type="term" value="F:isoleucine-tRNA ligase activity"/>
    <property type="evidence" value="ECO:0007669"/>
    <property type="project" value="TreeGrafter"/>
</dbReference>
<sequence length="239" mass="27723">MTLLVESIKHNYPYDWRTKTPIITRLSEQWFVDTEKLAQSALELYEAVEVIPPNHKPSMLPFITSRPRWCISRQRAWGVPIPVLFRAADNSPIVDYQFIQHIADRASQCGTDFWFLESVHELVPKHFLDKLRNSFRFLLGNLNDFDPLEQYHSLSEQDHTPPRTVNELLLCLGRLVSDPLRKNNNLSTLDLAVLYWLGRIVSLALDQSYSSFRFNNLLAEVDQAVSRLSSVYFTSVKDV</sequence>
<keyword evidence="3" id="KW-0067">ATP-binding</keyword>
<dbReference type="GO" id="GO:0005739">
    <property type="term" value="C:mitochondrion"/>
    <property type="evidence" value="ECO:0007669"/>
    <property type="project" value="TreeGrafter"/>
</dbReference>
<reference evidence="9" key="1">
    <citation type="submission" date="2016-06" db="UniProtKB">
        <authorList>
            <consortium name="WormBaseParasite"/>
        </authorList>
    </citation>
    <scope>IDENTIFICATION</scope>
</reference>
<name>A0A183B795_9TREM</name>
<gene>
    <name evidence="7" type="ORF">ECPE_LOCUS15080</name>
</gene>
<evidence type="ECO:0000256" key="3">
    <source>
        <dbReference type="ARBA" id="ARBA00022840"/>
    </source>
</evidence>
<dbReference type="Gene3D" id="3.40.50.620">
    <property type="entry name" value="HUPs"/>
    <property type="match status" value="1"/>
</dbReference>
<evidence type="ECO:0000313" key="9">
    <source>
        <dbReference type="WBParaSite" id="ECPE_0001512001-mRNA-1"/>
    </source>
</evidence>
<dbReference type="GO" id="GO:0032543">
    <property type="term" value="P:mitochondrial translation"/>
    <property type="evidence" value="ECO:0007669"/>
    <property type="project" value="TreeGrafter"/>
</dbReference>
<organism evidence="9">
    <name type="scientific">Echinostoma caproni</name>
    <dbReference type="NCBI Taxonomy" id="27848"/>
    <lineage>
        <taxon>Eukaryota</taxon>
        <taxon>Metazoa</taxon>
        <taxon>Spiralia</taxon>
        <taxon>Lophotrochozoa</taxon>
        <taxon>Platyhelminthes</taxon>
        <taxon>Trematoda</taxon>
        <taxon>Digenea</taxon>
        <taxon>Plagiorchiida</taxon>
        <taxon>Echinostomata</taxon>
        <taxon>Echinostomatoidea</taxon>
        <taxon>Echinostomatidae</taxon>
        <taxon>Echinostoma</taxon>
    </lineage>
</organism>
<evidence type="ECO:0000256" key="2">
    <source>
        <dbReference type="ARBA" id="ARBA00022741"/>
    </source>
</evidence>
<evidence type="ECO:0000256" key="5">
    <source>
        <dbReference type="ARBA" id="ARBA00023146"/>
    </source>
</evidence>
<keyword evidence="5" id="KW-0030">Aminoacyl-tRNA synthetase</keyword>
<evidence type="ECO:0000256" key="4">
    <source>
        <dbReference type="ARBA" id="ARBA00022917"/>
    </source>
</evidence>
<dbReference type="GO" id="GO:0006428">
    <property type="term" value="P:isoleucyl-tRNA aminoacylation"/>
    <property type="evidence" value="ECO:0007669"/>
    <property type="project" value="TreeGrafter"/>
</dbReference>
<keyword evidence="4" id="KW-0648">Protein biosynthesis</keyword>
<accession>A0A183B795</accession>
<dbReference type="InterPro" id="IPR009080">
    <property type="entry name" value="tRNAsynth_Ia_anticodon-bd"/>
</dbReference>
<dbReference type="Proteomes" id="UP000272942">
    <property type="component" value="Unassembled WGS sequence"/>
</dbReference>
<keyword evidence="2" id="KW-0547">Nucleotide-binding</keyword>
<dbReference type="OrthoDB" id="10264412at2759"/>
<reference evidence="7 8" key="2">
    <citation type="submission" date="2018-11" db="EMBL/GenBank/DDBJ databases">
        <authorList>
            <consortium name="Pathogen Informatics"/>
        </authorList>
    </citation>
    <scope>NUCLEOTIDE SEQUENCE [LARGE SCALE GENOMIC DNA]</scope>
    <source>
        <strain evidence="7 8">Egypt</strain>
    </source>
</reference>
<dbReference type="GO" id="GO:0005524">
    <property type="term" value="F:ATP binding"/>
    <property type="evidence" value="ECO:0007669"/>
    <property type="project" value="UniProtKB-KW"/>
</dbReference>
<dbReference type="InterPro" id="IPR050081">
    <property type="entry name" value="Ile-tRNA_ligase"/>
</dbReference>
<proteinExistence type="predicted"/>
<evidence type="ECO:0000256" key="1">
    <source>
        <dbReference type="ARBA" id="ARBA00022598"/>
    </source>
</evidence>
<dbReference type="SUPFAM" id="SSF52374">
    <property type="entry name" value="Nucleotidylyl transferase"/>
    <property type="match status" value="1"/>
</dbReference>
<dbReference type="SUPFAM" id="SSF47323">
    <property type="entry name" value="Anticodon-binding domain of a subclass of class I aminoacyl-tRNA synthetases"/>
    <property type="match status" value="1"/>
</dbReference>
<dbReference type="EMBL" id="UZAN01059449">
    <property type="protein sequence ID" value="VDP92352.1"/>
    <property type="molecule type" value="Genomic_DNA"/>
</dbReference>
<dbReference type="InterPro" id="IPR002300">
    <property type="entry name" value="aa-tRNA-synth_Ia"/>
</dbReference>
<dbReference type="AlphaFoldDB" id="A0A183B795"/>
<feature type="domain" description="Aminoacyl-tRNA synthetase class Ia" evidence="6">
    <location>
        <begin position="23"/>
        <end position="123"/>
    </location>
</feature>
<dbReference type="Gene3D" id="1.10.730.20">
    <property type="match status" value="1"/>
</dbReference>
<dbReference type="Pfam" id="PF00133">
    <property type="entry name" value="tRNA-synt_1"/>
    <property type="match status" value="1"/>
</dbReference>